<reference evidence="2" key="1">
    <citation type="submission" date="2022-08" db="EMBL/GenBank/DDBJ databases">
        <authorList>
            <person name="Marques A."/>
        </authorList>
    </citation>
    <scope>NUCLEOTIDE SEQUENCE</scope>
    <source>
        <strain evidence="2">RhyPub2mFocal</strain>
        <tissue evidence="2">Leaves</tissue>
    </source>
</reference>
<evidence type="ECO:0000313" key="2">
    <source>
        <dbReference type="EMBL" id="KAJ4782063.1"/>
    </source>
</evidence>
<accession>A0AAV8EU39</accession>
<dbReference type="PANTHER" id="PTHR33785">
    <property type="entry name" value="OS06G0550800 PROTEIN"/>
    <property type="match status" value="1"/>
</dbReference>
<comment type="caution">
    <text evidence="2">The sequence shown here is derived from an EMBL/GenBank/DDBJ whole genome shotgun (WGS) entry which is preliminary data.</text>
</comment>
<dbReference type="InterPro" id="IPR012881">
    <property type="entry name" value="DUF1685"/>
</dbReference>
<evidence type="ECO:0000313" key="3">
    <source>
        <dbReference type="Proteomes" id="UP001140206"/>
    </source>
</evidence>
<organism evidence="2 3">
    <name type="scientific">Rhynchospora pubera</name>
    <dbReference type="NCBI Taxonomy" id="906938"/>
    <lineage>
        <taxon>Eukaryota</taxon>
        <taxon>Viridiplantae</taxon>
        <taxon>Streptophyta</taxon>
        <taxon>Embryophyta</taxon>
        <taxon>Tracheophyta</taxon>
        <taxon>Spermatophyta</taxon>
        <taxon>Magnoliopsida</taxon>
        <taxon>Liliopsida</taxon>
        <taxon>Poales</taxon>
        <taxon>Cyperaceae</taxon>
        <taxon>Cyperoideae</taxon>
        <taxon>Rhynchosporeae</taxon>
        <taxon>Rhynchospora</taxon>
    </lineage>
</organism>
<keyword evidence="3" id="KW-1185">Reference proteome</keyword>
<dbReference type="EMBL" id="JAMFTS010000003">
    <property type="protein sequence ID" value="KAJ4782063.1"/>
    <property type="molecule type" value="Genomic_DNA"/>
</dbReference>
<feature type="region of interest" description="Disordered" evidence="1">
    <location>
        <begin position="58"/>
        <end position="79"/>
    </location>
</feature>
<dbReference type="Pfam" id="PF07939">
    <property type="entry name" value="DUF1685"/>
    <property type="match status" value="1"/>
</dbReference>
<dbReference type="PANTHER" id="PTHR33785:SF2">
    <property type="entry name" value="DUF1685 DOMAIN-CONTAINING PROTEIN"/>
    <property type="match status" value="1"/>
</dbReference>
<sequence>MEQEDTAITRNNFEDILSLFDLYWFHHLILFSHPPLTSTPAPTPTLPEVQTELISPVPSPLHHRRTRSDESMSSFLSPRVKPPSLETIFSGKESMYPTQSSQRHSLDIDSVMRKRQPHARMRRRSMSELEVEELKGLMDLGFNFSDTEVEKDPRIADIVPGLRKRNEGEVEVSRRPYLSEAWRVRDKEERRKVLRDWKVLANGDESQVKEQLRRWAHVVASTVRCTRKKKYIIFFLSL</sequence>
<dbReference type="Proteomes" id="UP001140206">
    <property type="component" value="Chromosome 3"/>
</dbReference>
<dbReference type="AlphaFoldDB" id="A0AAV8EU39"/>
<gene>
    <name evidence="2" type="ORF">LUZ62_066320</name>
</gene>
<proteinExistence type="predicted"/>
<name>A0AAV8EU39_9POAL</name>
<evidence type="ECO:0000256" key="1">
    <source>
        <dbReference type="SAM" id="MobiDB-lite"/>
    </source>
</evidence>
<protein>
    <submittedName>
        <fullName evidence="2">DUF1685 family protein</fullName>
    </submittedName>
</protein>